<dbReference type="Pfam" id="PF13377">
    <property type="entry name" value="Peripla_BP_3"/>
    <property type="match status" value="1"/>
</dbReference>
<dbReference type="PROSITE" id="PS50932">
    <property type="entry name" value="HTH_LACI_2"/>
    <property type="match status" value="1"/>
</dbReference>
<evidence type="ECO:0000259" key="4">
    <source>
        <dbReference type="PROSITE" id="PS50932"/>
    </source>
</evidence>
<dbReference type="InterPro" id="IPR000843">
    <property type="entry name" value="HTH_LacI"/>
</dbReference>
<dbReference type="SMART" id="SM00354">
    <property type="entry name" value="HTH_LACI"/>
    <property type="match status" value="1"/>
</dbReference>
<dbReference type="Pfam" id="PF00356">
    <property type="entry name" value="LacI"/>
    <property type="match status" value="1"/>
</dbReference>
<proteinExistence type="predicted"/>
<dbReference type="Gene3D" id="3.40.50.2300">
    <property type="match status" value="2"/>
</dbReference>
<dbReference type="InterPro" id="IPR046335">
    <property type="entry name" value="LacI/GalR-like_sensor"/>
</dbReference>
<feature type="domain" description="HTH lacI-type" evidence="4">
    <location>
        <begin position="3"/>
        <end position="57"/>
    </location>
</feature>
<evidence type="ECO:0000313" key="6">
    <source>
        <dbReference type="Proteomes" id="UP001589767"/>
    </source>
</evidence>
<dbReference type="SUPFAM" id="SSF47413">
    <property type="entry name" value="lambda repressor-like DNA-binding domains"/>
    <property type="match status" value="1"/>
</dbReference>
<dbReference type="CDD" id="cd01392">
    <property type="entry name" value="HTH_LacI"/>
    <property type="match status" value="1"/>
</dbReference>
<keyword evidence="2 5" id="KW-0238">DNA-binding</keyword>
<evidence type="ECO:0000256" key="2">
    <source>
        <dbReference type="ARBA" id="ARBA00023125"/>
    </source>
</evidence>
<reference evidence="5 6" key="1">
    <citation type="submission" date="2024-09" db="EMBL/GenBank/DDBJ databases">
        <authorList>
            <person name="Sun Q."/>
            <person name="Mori K."/>
        </authorList>
    </citation>
    <scope>NUCLEOTIDE SEQUENCE [LARGE SCALE GENOMIC DNA]</scope>
    <source>
        <strain evidence="5 6">CCM 7539</strain>
    </source>
</reference>
<comment type="caution">
    <text evidence="5">The sequence shown here is derived from an EMBL/GenBank/DDBJ whole genome shotgun (WGS) entry which is preliminary data.</text>
</comment>
<keyword evidence="3" id="KW-0804">Transcription</keyword>
<evidence type="ECO:0000256" key="3">
    <source>
        <dbReference type="ARBA" id="ARBA00023163"/>
    </source>
</evidence>
<dbReference type="RefSeq" id="WP_382369879.1">
    <property type="nucleotide sequence ID" value="NZ_JBHLWB010000003.1"/>
</dbReference>
<gene>
    <name evidence="5" type="ORF">ACFFHK_04300</name>
</gene>
<dbReference type="EMBL" id="JBHLWB010000003">
    <property type="protein sequence ID" value="MFC0308929.1"/>
    <property type="molecule type" value="Genomic_DNA"/>
</dbReference>
<organism evidence="5 6">
    <name type="scientific">Gallibacterium trehalosifermentans</name>
    <dbReference type="NCBI Taxonomy" id="516935"/>
    <lineage>
        <taxon>Bacteria</taxon>
        <taxon>Pseudomonadati</taxon>
        <taxon>Pseudomonadota</taxon>
        <taxon>Gammaproteobacteria</taxon>
        <taxon>Pasteurellales</taxon>
        <taxon>Pasteurellaceae</taxon>
        <taxon>Gallibacterium</taxon>
    </lineage>
</organism>
<dbReference type="CDD" id="cd01542">
    <property type="entry name" value="PBP1_TreR-like"/>
    <property type="match status" value="1"/>
</dbReference>
<protein>
    <submittedName>
        <fullName evidence="5">LacI family DNA-binding transcriptional regulator</fullName>
    </submittedName>
</protein>
<dbReference type="SUPFAM" id="SSF53822">
    <property type="entry name" value="Periplasmic binding protein-like I"/>
    <property type="match status" value="1"/>
</dbReference>
<keyword evidence="1" id="KW-0805">Transcription regulation</keyword>
<dbReference type="PANTHER" id="PTHR30146:SF146">
    <property type="entry name" value="HTH-TYPE TRANSCRIPTIONAL REGULATOR TRER"/>
    <property type="match status" value="1"/>
</dbReference>
<dbReference type="Proteomes" id="UP001589767">
    <property type="component" value="Unassembled WGS sequence"/>
</dbReference>
<dbReference type="PANTHER" id="PTHR30146">
    <property type="entry name" value="LACI-RELATED TRANSCRIPTIONAL REPRESSOR"/>
    <property type="match status" value="1"/>
</dbReference>
<evidence type="ECO:0000313" key="5">
    <source>
        <dbReference type="EMBL" id="MFC0308929.1"/>
    </source>
</evidence>
<evidence type="ECO:0000256" key="1">
    <source>
        <dbReference type="ARBA" id="ARBA00023015"/>
    </source>
</evidence>
<name>A0ABV6GZY8_9PAST</name>
<accession>A0ABV6GZY8</accession>
<sequence>MKYTIKDIAQLAKVSKSTVSRVLNDDPKVSESTRQLVQHIVKQLNFQPNQSARAMRGATMPVIGIIVTRLDSTAESQTLRAILHELYQQHITPLIVESQFQVASVQQHFQLFEKRNVDGVILFAFSKLSENIVKQWKKSLVTVARQYPNISSVFYDDKNAIQTLLLHFYRQGLKNIAYLGIDDHDETTGYLRNQSYLAFCQQYQIVPNLIKTQLEMESSYQDAQKLFTQSVDVIVCASSRLALGVFKYLQEKQLNIPIACVGGNALLQFVVPNLIYLDFGYHQAGKWAAEMLLTQLKQPSTMIEQRCAPFRLNKG</sequence>
<dbReference type="PRINTS" id="PR00036">
    <property type="entry name" value="HTHLACI"/>
</dbReference>
<dbReference type="Gene3D" id="1.10.260.40">
    <property type="entry name" value="lambda repressor-like DNA-binding domains"/>
    <property type="match status" value="1"/>
</dbReference>
<dbReference type="PROSITE" id="PS00356">
    <property type="entry name" value="HTH_LACI_1"/>
    <property type="match status" value="1"/>
</dbReference>
<dbReference type="GO" id="GO:0003677">
    <property type="term" value="F:DNA binding"/>
    <property type="evidence" value="ECO:0007669"/>
    <property type="project" value="UniProtKB-KW"/>
</dbReference>
<keyword evidence="6" id="KW-1185">Reference proteome</keyword>
<dbReference type="InterPro" id="IPR028082">
    <property type="entry name" value="Peripla_BP_I"/>
</dbReference>
<dbReference type="InterPro" id="IPR010982">
    <property type="entry name" value="Lambda_DNA-bd_dom_sf"/>
</dbReference>